<feature type="region of interest" description="Disordered" evidence="1">
    <location>
        <begin position="151"/>
        <end position="172"/>
    </location>
</feature>
<evidence type="ECO:0000313" key="2">
    <source>
        <dbReference type="EMBL" id="PUU78944.1"/>
    </source>
</evidence>
<evidence type="ECO:0000256" key="1">
    <source>
        <dbReference type="SAM" id="MobiDB-lite"/>
    </source>
</evidence>
<accession>A0A2T6ZU62</accession>
<name>A0A2T6ZU62_TUBBO</name>
<dbReference type="EMBL" id="NESQ01000103">
    <property type="protein sequence ID" value="PUU78944.1"/>
    <property type="molecule type" value="Genomic_DNA"/>
</dbReference>
<organism evidence="2 3">
    <name type="scientific">Tuber borchii</name>
    <name type="common">White truffle</name>
    <dbReference type="NCBI Taxonomy" id="42251"/>
    <lineage>
        <taxon>Eukaryota</taxon>
        <taxon>Fungi</taxon>
        <taxon>Dikarya</taxon>
        <taxon>Ascomycota</taxon>
        <taxon>Pezizomycotina</taxon>
        <taxon>Pezizomycetes</taxon>
        <taxon>Pezizales</taxon>
        <taxon>Tuberaceae</taxon>
        <taxon>Tuber</taxon>
    </lineage>
</organism>
<dbReference type="AlphaFoldDB" id="A0A2T6ZU62"/>
<evidence type="ECO:0000313" key="3">
    <source>
        <dbReference type="Proteomes" id="UP000244722"/>
    </source>
</evidence>
<reference evidence="2 3" key="1">
    <citation type="submission" date="2017-04" db="EMBL/GenBank/DDBJ databases">
        <title>Draft genome sequence of Tuber borchii Vittad., a whitish edible truffle.</title>
        <authorList>
            <consortium name="DOE Joint Genome Institute"/>
            <person name="Murat C."/>
            <person name="Kuo A."/>
            <person name="Barry K.W."/>
            <person name="Clum A."/>
            <person name="Dockter R.B."/>
            <person name="Fauchery L."/>
            <person name="Iotti M."/>
            <person name="Kohler A."/>
            <person name="Labutti K."/>
            <person name="Lindquist E.A."/>
            <person name="Lipzen A."/>
            <person name="Ohm R.A."/>
            <person name="Wang M."/>
            <person name="Grigoriev I.V."/>
            <person name="Zambonelli A."/>
            <person name="Martin F.M."/>
        </authorList>
    </citation>
    <scope>NUCLEOTIDE SEQUENCE [LARGE SCALE GENOMIC DNA]</scope>
    <source>
        <strain evidence="2 3">Tbo3840</strain>
    </source>
</reference>
<feature type="compositionally biased region" description="Low complexity" evidence="1">
    <location>
        <begin position="151"/>
        <end position="162"/>
    </location>
</feature>
<proteinExistence type="predicted"/>
<sequence length="270" mass="30313">MAEEVTSSHHHPYFLRSFRSKLHTLPRVEGQYRYYIKTLAHLVPVMDIKCTACITSFVFLIPPPFPHSFLESSPVEQRTCLGDAFVVNPVLWSSSGQDIAVGRFSAHAGDALGTHPHEPVHYWYTRASIARASVRQLLHRPEANFHTRQAQLEAQAQSQAHAPTPSVPYSSTGYQRYRSISTRLIGYRPFCLTRQSLNPTGSVPLPSMWTILAPHACSVTGQRGPDQDNGGRPNQDDLPTVYGYNTGSRREKELGVFVRRRGGYDLAKRN</sequence>
<protein>
    <submittedName>
        <fullName evidence="2">Uncharacterized protein</fullName>
    </submittedName>
</protein>
<dbReference type="Proteomes" id="UP000244722">
    <property type="component" value="Unassembled WGS sequence"/>
</dbReference>
<keyword evidence="3" id="KW-1185">Reference proteome</keyword>
<comment type="caution">
    <text evidence="2">The sequence shown here is derived from an EMBL/GenBank/DDBJ whole genome shotgun (WGS) entry which is preliminary data.</text>
</comment>
<gene>
    <name evidence="2" type="ORF">B9Z19DRAFT_1064638</name>
</gene>
<feature type="region of interest" description="Disordered" evidence="1">
    <location>
        <begin position="219"/>
        <end position="245"/>
    </location>
</feature>